<comment type="caution">
    <text evidence="2">The sequence shown here is derived from an EMBL/GenBank/DDBJ whole genome shotgun (WGS) entry which is preliminary data.</text>
</comment>
<evidence type="ECO:0000313" key="2">
    <source>
        <dbReference type="EMBL" id="PKD32453.1"/>
    </source>
</evidence>
<keyword evidence="1" id="KW-0812">Transmembrane</keyword>
<keyword evidence="1" id="KW-1133">Transmembrane helix</keyword>
<sequence>MKTKLNCYYILNTLLLISGIAFDSILFLHPFFISVAMKIIIATVLCVVVILDVFVCKQLLSEGSPKMPKTESIFVSVLTFVLLISQSIYLTIITLMGANEILGTIKAIHYVVLISIILLVATRLHNKYITKKHTLAFGIDIIAIVMCLIIFANCVLCLINGNDLFSYIAINEYNKLNS</sequence>
<evidence type="ECO:0000256" key="1">
    <source>
        <dbReference type="SAM" id="Phobius"/>
    </source>
</evidence>
<feature type="transmembrane region" description="Helical" evidence="1">
    <location>
        <begin position="72"/>
        <end position="95"/>
    </location>
</feature>
<protein>
    <submittedName>
        <fullName evidence="2">Uncharacterized protein</fullName>
    </submittedName>
</protein>
<evidence type="ECO:0000313" key="3">
    <source>
        <dbReference type="Proteomes" id="UP000233425"/>
    </source>
</evidence>
<keyword evidence="1" id="KW-0472">Membrane</keyword>
<dbReference type="RefSeq" id="WP_101028511.1">
    <property type="nucleotide sequence ID" value="NZ_CABMMZ010000026.1"/>
</dbReference>
<feature type="transmembrane region" description="Helical" evidence="1">
    <location>
        <begin position="7"/>
        <end position="33"/>
    </location>
</feature>
<accession>A0A2N0UZN7</accession>
<dbReference type="AlphaFoldDB" id="A0A2N0UZN7"/>
<organism evidence="2 3">
    <name type="scientific">Ruminococcus bromii</name>
    <dbReference type="NCBI Taxonomy" id="40518"/>
    <lineage>
        <taxon>Bacteria</taxon>
        <taxon>Bacillati</taxon>
        <taxon>Bacillota</taxon>
        <taxon>Clostridia</taxon>
        <taxon>Eubacteriales</taxon>
        <taxon>Oscillospiraceae</taxon>
        <taxon>Ruminococcus</taxon>
    </lineage>
</organism>
<feature type="transmembrane region" description="Helical" evidence="1">
    <location>
        <begin position="137"/>
        <end position="161"/>
    </location>
</feature>
<feature type="transmembrane region" description="Helical" evidence="1">
    <location>
        <begin position="39"/>
        <end position="60"/>
    </location>
</feature>
<feature type="transmembrane region" description="Helical" evidence="1">
    <location>
        <begin position="107"/>
        <end position="125"/>
    </location>
</feature>
<keyword evidence="3" id="KW-1185">Reference proteome</keyword>
<dbReference type="Proteomes" id="UP000233425">
    <property type="component" value="Unassembled WGS sequence"/>
</dbReference>
<proteinExistence type="predicted"/>
<reference evidence="2" key="1">
    <citation type="journal article" date="2018" name="Environ. Microbiol.">
        <title>Sporulation capability and amylosome conservation among diverse human colonic and rumen isolates of the keystone starch-degrader Ruminococcus bromii.</title>
        <authorList>
            <person name="Mukhopadhya I."/>
            <person name="Morais S."/>
            <person name="Laverde-Gomez J."/>
            <person name="Sheridan P.O."/>
            <person name="Walker A.W."/>
            <person name="Kelly W."/>
            <person name="Klieve A.V."/>
            <person name="Ouwerkerk D."/>
            <person name="Duncan S.H."/>
            <person name="Louis P."/>
            <person name="Koropatkin N."/>
            <person name="Cockburn D."/>
            <person name="Kibler R."/>
            <person name="Cooper P.J."/>
            <person name="Sandoval C."/>
            <person name="Crost E."/>
            <person name="Juge N."/>
            <person name="Bayer E.A."/>
            <person name="Flint H.J."/>
        </authorList>
    </citation>
    <scope>NUCLEOTIDE SEQUENCE [LARGE SCALE GENOMIC DNA]</scope>
    <source>
        <strain evidence="2">ATCC 27255</strain>
    </source>
</reference>
<dbReference type="EMBL" id="NNSR01000026">
    <property type="protein sequence ID" value="PKD32453.1"/>
    <property type="molecule type" value="Genomic_DNA"/>
</dbReference>
<gene>
    <name evidence="2" type="ORF">RBATCC27255_00402</name>
</gene>
<name>A0A2N0UZN7_9FIRM</name>